<accession>A0A9D1XEX0</accession>
<organism evidence="2 3">
    <name type="scientific">Candidatus Fusicatenibacter merdavium</name>
    <dbReference type="NCBI Taxonomy" id="2838600"/>
    <lineage>
        <taxon>Bacteria</taxon>
        <taxon>Bacillati</taxon>
        <taxon>Bacillota</taxon>
        <taxon>Clostridia</taxon>
        <taxon>Lachnospirales</taxon>
        <taxon>Lachnospiraceae</taxon>
        <taxon>Fusicatenibacter</taxon>
    </lineage>
</organism>
<gene>
    <name evidence="2" type="ORF">H9734_11925</name>
</gene>
<dbReference type="EMBL" id="DXEK01000194">
    <property type="protein sequence ID" value="HIX78278.1"/>
    <property type="molecule type" value="Genomic_DNA"/>
</dbReference>
<evidence type="ECO:0000313" key="2">
    <source>
        <dbReference type="EMBL" id="HIX78278.1"/>
    </source>
</evidence>
<dbReference type="PANTHER" id="PTHR42850:SF4">
    <property type="entry name" value="ZINC-DEPENDENT ENDOPOLYPHOSPHATASE"/>
    <property type="match status" value="1"/>
</dbReference>
<reference evidence="2" key="2">
    <citation type="submission" date="2021-04" db="EMBL/GenBank/DDBJ databases">
        <authorList>
            <person name="Gilroy R."/>
        </authorList>
    </citation>
    <scope>NUCLEOTIDE SEQUENCE</scope>
    <source>
        <strain evidence="2">CHK183-1962</strain>
    </source>
</reference>
<dbReference type="GO" id="GO:0016791">
    <property type="term" value="F:phosphatase activity"/>
    <property type="evidence" value="ECO:0007669"/>
    <property type="project" value="TreeGrafter"/>
</dbReference>
<name>A0A9D1XEX0_9FIRM</name>
<dbReference type="SUPFAM" id="SSF56300">
    <property type="entry name" value="Metallo-dependent phosphatases"/>
    <property type="match status" value="1"/>
</dbReference>
<dbReference type="InterPro" id="IPR004843">
    <property type="entry name" value="Calcineurin-like_PHP"/>
</dbReference>
<comment type="caution">
    <text evidence="2">The sequence shown here is derived from an EMBL/GenBank/DDBJ whole genome shotgun (WGS) entry which is preliminary data.</text>
</comment>
<proteinExistence type="predicted"/>
<dbReference type="Proteomes" id="UP000886890">
    <property type="component" value="Unassembled WGS sequence"/>
</dbReference>
<dbReference type="InterPro" id="IPR029052">
    <property type="entry name" value="Metallo-depent_PP-like"/>
</dbReference>
<dbReference type="GO" id="GO:0005737">
    <property type="term" value="C:cytoplasm"/>
    <property type="evidence" value="ECO:0007669"/>
    <property type="project" value="TreeGrafter"/>
</dbReference>
<dbReference type="Pfam" id="PF00149">
    <property type="entry name" value="Metallophos"/>
    <property type="match status" value="1"/>
</dbReference>
<dbReference type="InterPro" id="IPR050126">
    <property type="entry name" value="Ap4A_hydrolase"/>
</dbReference>
<feature type="domain" description="Calcineurin-like phosphoesterase" evidence="1">
    <location>
        <begin position="17"/>
        <end position="177"/>
    </location>
</feature>
<sequence>MSTKAVVAYADLDQYQRTIVVSDIHGDNEGFLKTLQKAEFCPQDALVIVGDLLEKGEHSLELLRTVMHYARTGNVYMTAGNNDTIFSEWYSNEVTDGEIHEYMNARENIILREMARELKMGWQTLDEVQALKAAIPEHYAAELNFLNALPHILETEHFTFVHAGLKPGPLTEQDRDYCLTVKSFGSQTHRFEKPVIVGHWPASNYCESIINANPYFNRETNVISIDGGNSLKRWHQINYLILRRDQIEFGSYDDMPRFRALDSQEASEDPLTLEFPRTKVEIIRKTERESICYVPALGRKMNVANEHLYTYKGKDYCYNMTTYQLPVQAGDVLSCCDVEPQGLLAKHNGIVGYYTGRYEFL</sequence>
<dbReference type="AlphaFoldDB" id="A0A9D1XEX0"/>
<evidence type="ECO:0000259" key="1">
    <source>
        <dbReference type="Pfam" id="PF00149"/>
    </source>
</evidence>
<protein>
    <submittedName>
        <fullName evidence="2">Metallophosphoesterase</fullName>
    </submittedName>
</protein>
<reference evidence="2" key="1">
    <citation type="journal article" date="2021" name="PeerJ">
        <title>Extensive microbial diversity within the chicken gut microbiome revealed by metagenomics and culture.</title>
        <authorList>
            <person name="Gilroy R."/>
            <person name="Ravi A."/>
            <person name="Getino M."/>
            <person name="Pursley I."/>
            <person name="Horton D.L."/>
            <person name="Alikhan N.F."/>
            <person name="Baker D."/>
            <person name="Gharbi K."/>
            <person name="Hall N."/>
            <person name="Watson M."/>
            <person name="Adriaenssens E.M."/>
            <person name="Foster-Nyarko E."/>
            <person name="Jarju S."/>
            <person name="Secka A."/>
            <person name="Antonio M."/>
            <person name="Oren A."/>
            <person name="Chaudhuri R.R."/>
            <person name="La Ragione R."/>
            <person name="Hildebrand F."/>
            <person name="Pallen M.J."/>
        </authorList>
    </citation>
    <scope>NUCLEOTIDE SEQUENCE</scope>
    <source>
        <strain evidence="2">CHK183-1962</strain>
    </source>
</reference>
<evidence type="ECO:0000313" key="3">
    <source>
        <dbReference type="Proteomes" id="UP000886890"/>
    </source>
</evidence>
<dbReference type="PANTHER" id="PTHR42850">
    <property type="entry name" value="METALLOPHOSPHOESTERASE"/>
    <property type="match status" value="1"/>
</dbReference>
<dbReference type="Gene3D" id="3.60.21.10">
    <property type="match status" value="1"/>
</dbReference>